<dbReference type="GO" id="GO:0005774">
    <property type="term" value="C:vacuolar membrane"/>
    <property type="evidence" value="ECO:0007669"/>
    <property type="project" value="TreeGrafter"/>
</dbReference>
<dbReference type="EMBL" id="JAAPAO010000519">
    <property type="protein sequence ID" value="KAF4657891.1"/>
    <property type="molecule type" value="Genomic_DNA"/>
</dbReference>
<protein>
    <recommendedName>
        <fullName evidence="6">RING-type domain-containing protein</fullName>
    </recommendedName>
</protein>
<evidence type="ECO:0000313" key="5">
    <source>
        <dbReference type="Proteomes" id="UP000591131"/>
    </source>
</evidence>
<name>A0A7J6LG69_PERCH</name>
<dbReference type="GO" id="GO:1904263">
    <property type="term" value="P:positive regulation of TORC1 signaling"/>
    <property type="evidence" value="ECO:0007669"/>
    <property type="project" value="TreeGrafter"/>
</dbReference>
<sequence length="640" mass="68244">MSLGGLGLQQLLSSYPSPTLCFTCILFRVPSSILGSGQFGYMAMSTFGGGQQDSEASEVSDGFEDDAAQRDGEFSATKYHRGVLVWGPGGRLWTLKGKSPTTIEGKVPEALVATSPPWFAAISAPLPEVRVGEGTDGLCGECDRLVARCENTKSKQALELLGTVLRSDRQFAEATVLAEALLPFVIGDLRDDPYALLSALILMFSDPSTTTRRPRGSKSIAPLPPINLANEGDYYDGGSTEISQQGDWFPGIAIGFCPTGAPTGKGMPPPTLGIPKNASSQSLRYSRGGTTTTTPGYTGPGFLYMCKRPVSLRKIHSDLCLSGGAPGSPWLRVPRSTGAASTDMRLTSSTSSISEATAPPLHGDHQEDCFGPDWTDIGASASFCNEWNYNQISKSKTMESPTPASGSPAYPGYCTPPLTSDSLSQPPSVVAYDRPASPVIYVPQRLLSADTSLGSTVRTFISVPEIQRVAKKVEIVSDRSTRFNNAAMLRCFMHTLEGSNCRCTSSTDFIIVAGERIRRTPSRRGPVAAASSTMLMRVSDPEGNWHATGGSWPDLTAQFPSDSSGLLVDNIEDDVSFSEESAVDIRPTVTKCAVCHEDVKGLATICNACGHGGHVGHISEWFDEPGKRCPVLNCRCKCAF</sequence>
<evidence type="ECO:0008006" key="6">
    <source>
        <dbReference type="Google" id="ProtNLM"/>
    </source>
</evidence>
<dbReference type="InterPro" id="IPR037590">
    <property type="entry name" value="WDR24"/>
</dbReference>
<feature type="region of interest" description="Disordered" evidence="3">
    <location>
        <begin position="332"/>
        <end position="365"/>
    </location>
</feature>
<reference evidence="4 5" key="1">
    <citation type="submission" date="2020-04" db="EMBL/GenBank/DDBJ databases">
        <title>Perkinsus chesapeaki whole genome sequence.</title>
        <authorList>
            <person name="Bogema D.R."/>
        </authorList>
    </citation>
    <scope>NUCLEOTIDE SEQUENCE [LARGE SCALE GENOMIC DNA]</scope>
    <source>
        <strain evidence="4">ATCC PRA-425</strain>
    </source>
</reference>
<evidence type="ECO:0000256" key="2">
    <source>
        <dbReference type="ARBA" id="ARBA00022737"/>
    </source>
</evidence>
<accession>A0A7J6LG69</accession>
<dbReference type="GO" id="GO:0005829">
    <property type="term" value="C:cytosol"/>
    <property type="evidence" value="ECO:0007669"/>
    <property type="project" value="TreeGrafter"/>
</dbReference>
<dbReference type="PANTHER" id="PTHR46200:SF1">
    <property type="entry name" value="GATOR COMPLEX PROTEIN WDR24"/>
    <property type="match status" value="1"/>
</dbReference>
<evidence type="ECO:0000256" key="3">
    <source>
        <dbReference type="SAM" id="MobiDB-lite"/>
    </source>
</evidence>
<organism evidence="4 5">
    <name type="scientific">Perkinsus chesapeaki</name>
    <name type="common">Clam parasite</name>
    <name type="synonym">Perkinsus andrewsi</name>
    <dbReference type="NCBI Taxonomy" id="330153"/>
    <lineage>
        <taxon>Eukaryota</taxon>
        <taxon>Sar</taxon>
        <taxon>Alveolata</taxon>
        <taxon>Perkinsozoa</taxon>
        <taxon>Perkinsea</taxon>
        <taxon>Perkinsida</taxon>
        <taxon>Perkinsidae</taxon>
        <taxon>Perkinsus</taxon>
    </lineage>
</organism>
<dbReference type="GO" id="GO:0016239">
    <property type="term" value="P:positive regulation of macroautophagy"/>
    <property type="evidence" value="ECO:0007669"/>
    <property type="project" value="TreeGrafter"/>
</dbReference>
<gene>
    <name evidence="4" type="ORF">FOL47_008254</name>
</gene>
<keyword evidence="5" id="KW-1185">Reference proteome</keyword>
<evidence type="ECO:0000313" key="4">
    <source>
        <dbReference type="EMBL" id="KAF4657891.1"/>
    </source>
</evidence>
<evidence type="ECO:0000256" key="1">
    <source>
        <dbReference type="ARBA" id="ARBA00022574"/>
    </source>
</evidence>
<dbReference type="PANTHER" id="PTHR46200">
    <property type="entry name" value="GATOR COMPLEX PROTEIN WDR24"/>
    <property type="match status" value="1"/>
</dbReference>
<dbReference type="Proteomes" id="UP000591131">
    <property type="component" value="Unassembled WGS sequence"/>
</dbReference>
<feature type="region of interest" description="Disordered" evidence="3">
    <location>
        <begin position="264"/>
        <end position="294"/>
    </location>
</feature>
<dbReference type="AlphaFoldDB" id="A0A7J6LG69"/>
<dbReference type="GO" id="GO:0061700">
    <property type="term" value="C:GATOR2 complex"/>
    <property type="evidence" value="ECO:0007669"/>
    <property type="project" value="TreeGrafter"/>
</dbReference>
<proteinExistence type="predicted"/>
<keyword evidence="2" id="KW-0677">Repeat</keyword>
<keyword evidence="1" id="KW-0853">WD repeat</keyword>
<comment type="caution">
    <text evidence="4">The sequence shown here is derived from an EMBL/GenBank/DDBJ whole genome shotgun (WGS) entry which is preliminary data.</text>
</comment>
<dbReference type="OrthoDB" id="341486at2759"/>